<dbReference type="InterPro" id="IPR005119">
    <property type="entry name" value="LysR_subst-bd"/>
</dbReference>
<dbReference type="GO" id="GO:0003677">
    <property type="term" value="F:DNA binding"/>
    <property type="evidence" value="ECO:0007669"/>
    <property type="project" value="UniProtKB-KW"/>
</dbReference>
<keyword evidence="5" id="KW-0804">Transcription</keyword>
<dbReference type="Pfam" id="PF00126">
    <property type="entry name" value="HTH_1"/>
    <property type="match status" value="1"/>
</dbReference>
<gene>
    <name evidence="7" type="ORF">DFR26_0355</name>
</gene>
<dbReference type="InterPro" id="IPR036390">
    <property type="entry name" value="WH_DNA-bd_sf"/>
</dbReference>
<evidence type="ECO:0000256" key="5">
    <source>
        <dbReference type="ARBA" id="ARBA00023163"/>
    </source>
</evidence>
<dbReference type="GO" id="GO:0003700">
    <property type="term" value="F:DNA-binding transcription factor activity"/>
    <property type="evidence" value="ECO:0007669"/>
    <property type="project" value="InterPro"/>
</dbReference>
<dbReference type="SUPFAM" id="SSF46785">
    <property type="entry name" value="Winged helix' DNA-binding domain"/>
    <property type="match status" value="1"/>
</dbReference>
<dbReference type="SUPFAM" id="SSF53850">
    <property type="entry name" value="Periplasmic binding protein-like II"/>
    <property type="match status" value="1"/>
</dbReference>
<dbReference type="CDD" id="cd08411">
    <property type="entry name" value="PBP2_OxyR"/>
    <property type="match status" value="1"/>
</dbReference>
<dbReference type="GO" id="GO:0032993">
    <property type="term" value="C:protein-DNA complex"/>
    <property type="evidence" value="ECO:0007669"/>
    <property type="project" value="TreeGrafter"/>
</dbReference>
<evidence type="ECO:0000256" key="4">
    <source>
        <dbReference type="ARBA" id="ARBA00023159"/>
    </source>
</evidence>
<dbReference type="PANTHER" id="PTHR30346:SF26">
    <property type="entry name" value="HYDROGEN PEROXIDE-INDUCIBLE GENES ACTIVATOR"/>
    <property type="match status" value="1"/>
</dbReference>
<reference evidence="7 8" key="1">
    <citation type="submission" date="2018-08" db="EMBL/GenBank/DDBJ databases">
        <title>Genomic Encyclopedia of Type Strains, Phase IV (KMG-IV): sequencing the most valuable type-strain genomes for metagenomic binning, comparative biology and taxonomic classification.</title>
        <authorList>
            <person name="Goeker M."/>
        </authorList>
    </citation>
    <scope>NUCLEOTIDE SEQUENCE [LARGE SCALE GENOMIC DNA]</scope>
    <source>
        <strain evidence="7 8">DSM 26022</strain>
    </source>
</reference>
<dbReference type="PROSITE" id="PS50931">
    <property type="entry name" value="HTH_LYSR"/>
    <property type="match status" value="1"/>
</dbReference>
<dbReference type="PRINTS" id="PR00039">
    <property type="entry name" value="HTHLYSR"/>
</dbReference>
<protein>
    <submittedName>
        <fullName evidence="7">LysR family transcriptional regulator</fullName>
    </submittedName>
</protein>
<dbReference type="Gene3D" id="3.40.190.10">
    <property type="entry name" value="Periplasmic binding protein-like II"/>
    <property type="match status" value="2"/>
</dbReference>
<evidence type="ECO:0000313" key="8">
    <source>
        <dbReference type="Proteomes" id="UP000256774"/>
    </source>
</evidence>
<proteinExistence type="inferred from homology"/>
<dbReference type="PANTHER" id="PTHR30346">
    <property type="entry name" value="TRANSCRIPTIONAL DUAL REGULATOR HCAR-RELATED"/>
    <property type="match status" value="1"/>
</dbReference>
<evidence type="ECO:0000256" key="1">
    <source>
        <dbReference type="ARBA" id="ARBA00009437"/>
    </source>
</evidence>
<name>A0A3E0H8V5_9GAMM</name>
<dbReference type="RefSeq" id="WP_116207220.1">
    <property type="nucleotide sequence ID" value="NZ_QUNR01000001.1"/>
</dbReference>
<evidence type="ECO:0000259" key="6">
    <source>
        <dbReference type="PROSITE" id="PS50931"/>
    </source>
</evidence>
<dbReference type="InterPro" id="IPR036388">
    <property type="entry name" value="WH-like_DNA-bd_sf"/>
</dbReference>
<dbReference type="OrthoDB" id="9775392at2"/>
<keyword evidence="3" id="KW-0238">DNA-binding</keyword>
<evidence type="ECO:0000313" key="7">
    <source>
        <dbReference type="EMBL" id="REH40156.1"/>
    </source>
</evidence>
<dbReference type="EMBL" id="QUNR01000001">
    <property type="protein sequence ID" value="REH40156.1"/>
    <property type="molecule type" value="Genomic_DNA"/>
</dbReference>
<dbReference type="FunFam" id="1.10.10.10:FF:000001">
    <property type="entry name" value="LysR family transcriptional regulator"/>
    <property type="match status" value="1"/>
</dbReference>
<organism evidence="7 8">
    <name type="scientific">Paraperlucidibaca baekdonensis</name>
    <dbReference type="NCBI Taxonomy" id="748120"/>
    <lineage>
        <taxon>Bacteria</taxon>
        <taxon>Pseudomonadati</taxon>
        <taxon>Pseudomonadota</taxon>
        <taxon>Gammaproteobacteria</taxon>
        <taxon>Moraxellales</taxon>
        <taxon>Moraxellaceae</taxon>
        <taxon>Paraperlucidibaca</taxon>
    </lineage>
</organism>
<keyword evidence="2" id="KW-0805">Transcription regulation</keyword>
<comment type="caution">
    <text evidence="7">The sequence shown here is derived from an EMBL/GenBank/DDBJ whole genome shotgun (WGS) entry which is preliminary data.</text>
</comment>
<feature type="domain" description="HTH lysR-type" evidence="6">
    <location>
        <begin position="1"/>
        <end position="58"/>
    </location>
</feature>
<dbReference type="Proteomes" id="UP000256774">
    <property type="component" value="Unassembled WGS sequence"/>
</dbReference>
<keyword evidence="8" id="KW-1185">Reference proteome</keyword>
<sequence length="298" mass="33028">MTLTELRYLVTLAQERHFGRAAERCHVAQPTLSVAVKKLEDSLGLSLFERHRHGVLVTPAAEALIAQAQVVLSEADKFERMADLSRDEFAEPLRLGAIFTVGPYLFPSLVRRMKQEASPLKLYLEENYTHVLDERLARGELDAIIVAMPFEPPETRVTALFDEPFQLLLPRDHAMASKKIIAADVLASSPVLMLGEGHCFRDQVLETCQVGQAPGVSSGSSLMTLRHMVASGLGITLIPASAEQQLSDDELTTRPVKPSPHRRVVLASRHRFSRPGALQELLRLLQSLSLLGTTMVRR</sequence>
<dbReference type="InterPro" id="IPR000847">
    <property type="entry name" value="LysR_HTH_N"/>
</dbReference>
<accession>A0A3E0H8V5</accession>
<comment type="similarity">
    <text evidence="1">Belongs to the LysR transcriptional regulatory family.</text>
</comment>
<keyword evidence="4" id="KW-0010">Activator</keyword>
<dbReference type="Gene3D" id="1.10.10.10">
    <property type="entry name" value="Winged helix-like DNA-binding domain superfamily/Winged helix DNA-binding domain"/>
    <property type="match status" value="1"/>
</dbReference>
<dbReference type="Pfam" id="PF03466">
    <property type="entry name" value="LysR_substrate"/>
    <property type="match status" value="1"/>
</dbReference>
<evidence type="ECO:0000256" key="3">
    <source>
        <dbReference type="ARBA" id="ARBA00023125"/>
    </source>
</evidence>
<dbReference type="AlphaFoldDB" id="A0A3E0H8V5"/>
<evidence type="ECO:0000256" key="2">
    <source>
        <dbReference type="ARBA" id="ARBA00023015"/>
    </source>
</evidence>